<dbReference type="EMBL" id="JACSGT010000002">
    <property type="protein sequence ID" value="MCF2221078.1"/>
    <property type="molecule type" value="Genomic_DNA"/>
</dbReference>
<evidence type="ECO:0000313" key="2">
    <source>
        <dbReference type="Proteomes" id="UP001430374"/>
    </source>
</evidence>
<proteinExistence type="predicted"/>
<reference evidence="1" key="1">
    <citation type="submission" date="2021-08" db="EMBL/GenBank/DDBJ databases">
        <title>Complete genome sequence of Chryseobacterium sp strain PS-8.</title>
        <authorList>
            <person name="Das S.K."/>
        </authorList>
    </citation>
    <scope>NUCLEOTIDE SEQUENCE</scope>
    <source>
        <strain evidence="1">PS-8</strain>
    </source>
</reference>
<comment type="caution">
    <text evidence="1">The sequence shown here is derived from an EMBL/GenBank/DDBJ whole genome shotgun (WGS) entry which is preliminary data.</text>
</comment>
<organism evidence="1 2">
    <name type="scientific">Chryseobacterium indicum</name>
    <dbReference type="NCBI Taxonomy" id="2766954"/>
    <lineage>
        <taxon>Bacteria</taxon>
        <taxon>Pseudomonadati</taxon>
        <taxon>Bacteroidota</taxon>
        <taxon>Flavobacteriia</taxon>
        <taxon>Flavobacteriales</taxon>
        <taxon>Weeksellaceae</taxon>
        <taxon>Chryseobacterium group</taxon>
        <taxon>Chryseobacterium</taxon>
    </lineage>
</organism>
<name>A0ABS9C9T5_9FLAO</name>
<dbReference type="RefSeq" id="WP_235132424.1">
    <property type="nucleotide sequence ID" value="NZ_JACSGT010000002.1"/>
</dbReference>
<evidence type="ECO:0000313" key="1">
    <source>
        <dbReference type="EMBL" id="MCF2221078.1"/>
    </source>
</evidence>
<sequence>MKKYVFLVFVLFSSLIFGQSRIRAKQYASEYAGKLMDEWGSSKAKNLNHEITDIEIDGSTFVIEMDVNWDDKEGVIVIDDAHCQIKGVLTVNFDGTNPKWQESYRNEGIKLVAKSKTNNRNWGNIAAKATEKLLENNNR</sequence>
<keyword evidence="2" id="KW-1185">Reference proteome</keyword>
<gene>
    <name evidence="1" type="ORF">H9Q08_17465</name>
</gene>
<dbReference type="Proteomes" id="UP001430374">
    <property type="component" value="Unassembled WGS sequence"/>
</dbReference>
<accession>A0ABS9C9T5</accession>
<protein>
    <recommendedName>
        <fullName evidence="3">DUF4468 domain-containing protein</fullName>
    </recommendedName>
</protein>
<evidence type="ECO:0008006" key="3">
    <source>
        <dbReference type="Google" id="ProtNLM"/>
    </source>
</evidence>